<dbReference type="Proteomes" id="UP001183585">
    <property type="component" value="Unassembled WGS sequence"/>
</dbReference>
<dbReference type="Gene3D" id="3.30.70.2390">
    <property type="match status" value="1"/>
</dbReference>
<proteinExistence type="predicted"/>
<name>A0ABU2CR13_9MICO</name>
<feature type="domain" description="LytR/CpsA/Psr regulator C-terminal" evidence="3">
    <location>
        <begin position="123"/>
        <end position="212"/>
    </location>
</feature>
<comment type="caution">
    <text evidence="4">The sequence shown here is derived from an EMBL/GenBank/DDBJ whole genome shotgun (WGS) entry which is preliminary data.</text>
</comment>
<evidence type="ECO:0000256" key="2">
    <source>
        <dbReference type="SAM" id="Phobius"/>
    </source>
</evidence>
<keyword evidence="2" id="KW-0472">Membrane</keyword>
<dbReference type="RefSeq" id="WP_274995012.1">
    <property type="nucleotide sequence ID" value="NZ_JAJQQP010000008.1"/>
</dbReference>
<feature type="transmembrane region" description="Helical" evidence="2">
    <location>
        <begin position="36"/>
        <end position="57"/>
    </location>
</feature>
<dbReference type="InterPro" id="IPR027381">
    <property type="entry name" value="LytR/CpsA/Psr_C"/>
</dbReference>
<evidence type="ECO:0000313" key="4">
    <source>
        <dbReference type="EMBL" id="MDR7383789.1"/>
    </source>
</evidence>
<protein>
    <recommendedName>
        <fullName evidence="3">LytR/CpsA/Psr regulator C-terminal domain-containing protein</fullName>
    </recommendedName>
</protein>
<keyword evidence="2" id="KW-1133">Transmembrane helix</keyword>
<accession>A0ABU2CR13</accession>
<organism evidence="4 5">
    <name type="scientific">Promicromonospora iranensis</name>
    <dbReference type="NCBI Taxonomy" id="1105144"/>
    <lineage>
        <taxon>Bacteria</taxon>
        <taxon>Bacillati</taxon>
        <taxon>Actinomycetota</taxon>
        <taxon>Actinomycetes</taxon>
        <taxon>Micrococcales</taxon>
        <taxon>Promicromonosporaceae</taxon>
        <taxon>Promicromonospora</taxon>
    </lineage>
</organism>
<reference evidence="4 5" key="1">
    <citation type="submission" date="2023-07" db="EMBL/GenBank/DDBJ databases">
        <title>Sequencing the genomes of 1000 actinobacteria strains.</title>
        <authorList>
            <person name="Klenk H.-P."/>
        </authorList>
    </citation>
    <scope>NUCLEOTIDE SEQUENCE [LARGE SCALE GENOMIC DNA]</scope>
    <source>
        <strain evidence="4 5">DSM 45554</strain>
    </source>
</reference>
<sequence>MTKSGYPYPPDEFDVAVPGGAPVGVHRAPRSGWSSAWPFLLVAVVCAAVAWGGITLLSGGGDDPAEAQGGASPSVSASGSGAPSTEPSGEPSGEPSAPASSPSAEAQYPGDPALANKSSETVIGVYNNGGDGMGGMAGTATTNLQAAGFEGEIHPLDTGAEFGPAADSVTANTVLYGGDRADTASAVAETLGVDPANVQQSDDVANHPTEGIWVILVTPPTTGG</sequence>
<evidence type="ECO:0000313" key="5">
    <source>
        <dbReference type="Proteomes" id="UP001183585"/>
    </source>
</evidence>
<evidence type="ECO:0000259" key="3">
    <source>
        <dbReference type="Pfam" id="PF13399"/>
    </source>
</evidence>
<keyword evidence="2" id="KW-0812">Transmembrane</keyword>
<dbReference type="Pfam" id="PF13399">
    <property type="entry name" value="LytR_C"/>
    <property type="match status" value="1"/>
</dbReference>
<feature type="compositionally biased region" description="Low complexity" evidence="1">
    <location>
        <begin position="67"/>
        <end position="106"/>
    </location>
</feature>
<evidence type="ECO:0000256" key="1">
    <source>
        <dbReference type="SAM" id="MobiDB-lite"/>
    </source>
</evidence>
<gene>
    <name evidence="4" type="ORF">J2S48_003304</name>
</gene>
<dbReference type="EMBL" id="JAVDYE010000001">
    <property type="protein sequence ID" value="MDR7383789.1"/>
    <property type="molecule type" value="Genomic_DNA"/>
</dbReference>
<feature type="region of interest" description="Disordered" evidence="1">
    <location>
        <begin position="63"/>
        <end position="115"/>
    </location>
</feature>
<keyword evidence="5" id="KW-1185">Reference proteome</keyword>